<proteinExistence type="predicted"/>
<dbReference type="AlphaFoldDB" id="A0A9P5ZU54"/>
<feature type="compositionally biased region" description="Basic residues" evidence="1">
    <location>
        <begin position="264"/>
        <end position="275"/>
    </location>
</feature>
<feature type="compositionally biased region" description="Low complexity" evidence="1">
    <location>
        <begin position="276"/>
        <end position="287"/>
    </location>
</feature>
<reference evidence="2" key="1">
    <citation type="submission" date="2020-11" db="EMBL/GenBank/DDBJ databases">
        <authorList>
            <consortium name="DOE Joint Genome Institute"/>
            <person name="Ahrendt S."/>
            <person name="Riley R."/>
            <person name="Andreopoulos W."/>
            <person name="Labutti K."/>
            <person name="Pangilinan J."/>
            <person name="Ruiz-Duenas F.J."/>
            <person name="Barrasa J.M."/>
            <person name="Sanchez-Garcia M."/>
            <person name="Camarero S."/>
            <person name="Miyauchi S."/>
            <person name="Serrano A."/>
            <person name="Linde D."/>
            <person name="Babiker R."/>
            <person name="Drula E."/>
            <person name="Ayuso-Fernandez I."/>
            <person name="Pacheco R."/>
            <person name="Padilla G."/>
            <person name="Ferreira P."/>
            <person name="Barriuso J."/>
            <person name="Kellner H."/>
            <person name="Castanera R."/>
            <person name="Alfaro M."/>
            <person name="Ramirez L."/>
            <person name="Pisabarro A.G."/>
            <person name="Kuo A."/>
            <person name="Tritt A."/>
            <person name="Lipzen A."/>
            <person name="He G."/>
            <person name="Yan M."/>
            <person name="Ng V."/>
            <person name="Cullen D."/>
            <person name="Martin F."/>
            <person name="Rosso M.-N."/>
            <person name="Henrissat B."/>
            <person name="Hibbett D."/>
            <person name="Martinez A.T."/>
            <person name="Grigoriev I.V."/>
        </authorList>
    </citation>
    <scope>NUCLEOTIDE SEQUENCE</scope>
    <source>
        <strain evidence="2">ATCC 90797</strain>
    </source>
</reference>
<organism evidence="2 3">
    <name type="scientific">Pleurotus eryngii</name>
    <name type="common">Boletus of the steppes</name>
    <dbReference type="NCBI Taxonomy" id="5323"/>
    <lineage>
        <taxon>Eukaryota</taxon>
        <taxon>Fungi</taxon>
        <taxon>Dikarya</taxon>
        <taxon>Basidiomycota</taxon>
        <taxon>Agaricomycotina</taxon>
        <taxon>Agaricomycetes</taxon>
        <taxon>Agaricomycetidae</taxon>
        <taxon>Agaricales</taxon>
        <taxon>Pleurotineae</taxon>
        <taxon>Pleurotaceae</taxon>
        <taxon>Pleurotus</taxon>
    </lineage>
</organism>
<dbReference type="OrthoDB" id="3131008at2759"/>
<comment type="caution">
    <text evidence="2">The sequence shown here is derived from an EMBL/GenBank/DDBJ whole genome shotgun (WGS) entry which is preliminary data.</text>
</comment>
<accession>A0A9P5ZU54</accession>
<keyword evidence="3" id="KW-1185">Reference proteome</keyword>
<sequence length="287" mass="31310">MDPSSTMHQEAVKAVAHGTSNHWSPSLPRNSARRPGACSIGTARVLTLKRPARVCSGRTQFISRIHRAGVPTIRRVLCSPAVFAGLRSRFEEVGTMLVSDALAMIRQARLPHSLCLHFTAFLHIFLSTRNSMFPTDSALHLFLHAFRRYFRRGPYGNPGVYWTQNSQAEARCSRRIISHVLAKVEEEARNESGRDLGKRMRLGKADAKANEGKAGRIASLFADSSMSSTATSSVGTCLGSVHCVNDEPTPSVGPKAGPSLQARAGKRKKKHKAKANKNNINIASTTI</sequence>
<dbReference type="Proteomes" id="UP000807025">
    <property type="component" value="Unassembled WGS sequence"/>
</dbReference>
<evidence type="ECO:0000313" key="3">
    <source>
        <dbReference type="Proteomes" id="UP000807025"/>
    </source>
</evidence>
<gene>
    <name evidence="2" type="ORF">BDN71DRAFT_1432093</name>
</gene>
<feature type="region of interest" description="Disordered" evidence="1">
    <location>
        <begin position="1"/>
        <end position="34"/>
    </location>
</feature>
<evidence type="ECO:0000256" key="1">
    <source>
        <dbReference type="SAM" id="MobiDB-lite"/>
    </source>
</evidence>
<protein>
    <submittedName>
        <fullName evidence="2">Uncharacterized protein</fullName>
    </submittedName>
</protein>
<name>A0A9P5ZU54_PLEER</name>
<feature type="compositionally biased region" description="Polar residues" evidence="1">
    <location>
        <begin position="18"/>
        <end position="29"/>
    </location>
</feature>
<feature type="region of interest" description="Disordered" evidence="1">
    <location>
        <begin position="248"/>
        <end position="287"/>
    </location>
</feature>
<dbReference type="EMBL" id="MU154578">
    <property type="protein sequence ID" value="KAF9494014.1"/>
    <property type="molecule type" value="Genomic_DNA"/>
</dbReference>
<evidence type="ECO:0000313" key="2">
    <source>
        <dbReference type="EMBL" id="KAF9494014.1"/>
    </source>
</evidence>